<sequence>MSQNSKKASENKAPKSQKFAITVRVRQASLLERCLLTIREATTMLGSALLALPPESSVDDSHHVHPTWKRPQQKQGFDGVKRARPIIVEGIDWTSSEDPRVG</sequence>
<feature type="region of interest" description="Disordered" evidence="1">
    <location>
        <begin position="56"/>
        <end position="81"/>
    </location>
</feature>
<evidence type="ECO:0000313" key="2">
    <source>
        <dbReference type="EMBL" id="CZR69126.1"/>
    </source>
</evidence>
<accession>A0A1L7XVS2</accession>
<proteinExistence type="predicted"/>
<evidence type="ECO:0000256" key="1">
    <source>
        <dbReference type="SAM" id="MobiDB-lite"/>
    </source>
</evidence>
<reference evidence="2 3" key="1">
    <citation type="submission" date="2016-03" db="EMBL/GenBank/DDBJ databases">
        <authorList>
            <person name="Ploux O."/>
        </authorList>
    </citation>
    <scope>NUCLEOTIDE SEQUENCE [LARGE SCALE GENOMIC DNA]</scope>
    <source>
        <strain evidence="2 3">UAMH 11012</strain>
    </source>
</reference>
<gene>
    <name evidence="2" type="ORF">PAC_19026</name>
</gene>
<protein>
    <submittedName>
        <fullName evidence="2">Uncharacterized protein</fullName>
    </submittedName>
</protein>
<keyword evidence="3" id="KW-1185">Reference proteome</keyword>
<dbReference type="EMBL" id="FJOG01000065">
    <property type="protein sequence ID" value="CZR69126.1"/>
    <property type="molecule type" value="Genomic_DNA"/>
</dbReference>
<organism evidence="2 3">
    <name type="scientific">Phialocephala subalpina</name>
    <dbReference type="NCBI Taxonomy" id="576137"/>
    <lineage>
        <taxon>Eukaryota</taxon>
        <taxon>Fungi</taxon>
        <taxon>Dikarya</taxon>
        <taxon>Ascomycota</taxon>
        <taxon>Pezizomycotina</taxon>
        <taxon>Leotiomycetes</taxon>
        <taxon>Helotiales</taxon>
        <taxon>Mollisiaceae</taxon>
        <taxon>Phialocephala</taxon>
        <taxon>Phialocephala fortinii species complex</taxon>
    </lineage>
</organism>
<evidence type="ECO:0000313" key="3">
    <source>
        <dbReference type="Proteomes" id="UP000184330"/>
    </source>
</evidence>
<dbReference type="AlphaFoldDB" id="A0A1L7XVS2"/>
<name>A0A1L7XVS2_9HELO</name>
<dbReference type="Proteomes" id="UP000184330">
    <property type="component" value="Unassembled WGS sequence"/>
</dbReference>